<proteinExistence type="predicted"/>
<gene>
    <name evidence="2" type="ORF">GXW79_18135</name>
</gene>
<evidence type="ECO:0000313" key="3">
    <source>
        <dbReference type="Proteomes" id="UP001196068"/>
    </source>
</evidence>
<dbReference type="InterPro" id="IPR016039">
    <property type="entry name" value="Thiolase-like"/>
</dbReference>
<dbReference type="Gene3D" id="3.40.47.10">
    <property type="match status" value="1"/>
</dbReference>
<sequence length="253" mass="25698">MIALSVRGIAVLGPGLAGWAASRAVLAGDVPWEATPFTPPPPALLAATERRRTSPAVRLALALATEAAEASGLPPESLDTLFASSNGDGQVIGSILAALQESEVAISPTQFHNSVHNAAAGYWGIAAGSQRASTSVGGHDWVFASGLLQAAIQVAATGQPVLFCASDTPLDPPLAAKRPTACAFGLALVLAPGEARPGLRISYAAEPCDEAPLALDNPCARGLPLLAALAAGRPAVLRFAMLDDAHLRVELTP</sequence>
<dbReference type="InterPro" id="IPR014030">
    <property type="entry name" value="Ketoacyl_synth_N"/>
</dbReference>
<feature type="domain" description="Beta-ketoacyl synthase-like N-terminal" evidence="1">
    <location>
        <begin position="37"/>
        <end position="195"/>
    </location>
</feature>
<reference evidence="2" key="1">
    <citation type="submission" date="2020-01" db="EMBL/GenBank/DDBJ databases">
        <authorList>
            <person name="Rat A."/>
        </authorList>
    </citation>
    <scope>NUCLEOTIDE SEQUENCE</scope>
    <source>
        <strain evidence="2">LMG 28251</strain>
    </source>
</reference>
<dbReference type="AlphaFoldDB" id="A0AAF1JZR2"/>
<comment type="caution">
    <text evidence="2">The sequence shown here is derived from an EMBL/GenBank/DDBJ whole genome shotgun (WGS) entry which is preliminary data.</text>
</comment>
<accession>A0AAF1JZR2</accession>
<organism evidence="2 3">
    <name type="scientific">Plastoroseomonas arctica</name>
    <dbReference type="NCBI Taxonomy" id="1509237"/>
    <lineage>
        <taxon>Bacteria</taxon>
        <taxon>Pseudomonadati</taxon>
        <taxon>Pseudomonadota</taxon>
        <taxon>Alphaproteobacteria</taxon>
        <taxon>Acetobacterales</taxon>
        <taxon>Acetobacteraceae</taxon>
        <taxon>Plastoroseomonas</taxon>
    </lineage>
</organism>
<protein>
    <submittedName>
        <fullName evidence="2">Beta-ketoacyl synthase chain length factor</fullName>
    </submittedName>
</protein>
<dbReference type="SUPFAM" id="SSF53901">
    <property type="entry name" value="Thiolase-like"/>
    <property type="match status" value="1"/>
</dbReference>
<dbReference type="Pfam" id="PF13723">
    <property type="entry name" value="Ketoacyl-synt_2"/>
    <property type="match status" value="1"/>
</dbReference>
<name>A0AAF1JZR2_9PROT</name>
<dbReference type="EMBL" id="JAAEDH010000024">
    <property type="protein sequence ID" value="MBR0657001.1"/>
    <property type="molecule type" value="Genomic_DNA"/>
</dbReference>
<dbReference type="GO" id="GO:0016746">
    <property type="term" value="F:acyltransferase activity"/>
    <property type="evidence" value="ECO:0007669"/>
    <property type="project" value="InterPro"/>
</dbReference>
<reference evidence="2" key="2">
    <citation type="journal article" date="2021" name="Syst. Appl. Microbiol.">
        <title>Roseomonas hellenica sp. nov., isolated from roots of wild-growing Alkanna tinctoria.</title>
        <authorList>
            <person name="Rat A."/>
            <person name="Naranjo H.D."/>
            <person name="Lebbe L."/>
            <person name="Cnockaert M."/>
            <person name="Krigas N."/>
            <person name="Grigoriadou K."/>
            <person name="Maloupa E."/>
            <person name="Willems A."/>
        </authorList>
    </citation>
    <scope>NUCLEOTIDE SEQUENCE</scope>
    <source>
        <strain evidence="2">LMG 28251</strain>
    </source>
</reference>
<keyword evidence="3" id="KW-1185">Reference proteome</keyword>
<evidence type="ECO:0000313" key="2">
    <source>
        <dbReference type="EMBL" id="MBR0657001.1"/>
    </source>
</evidence>
<dbReference type="RefSeq" id="WP_211875864.1">
    <property type="nucleotide sequence ID" value="NZ_JAAEDH010000024.1"/>
</dbReference>
<dbReference type="Proteomes" id="UP001196068">
    <property type="component" value="Unassembled WGS sequence"/>
</dbReference>
<evidence type="ECO:0000259" key="1">
    <source>
        <dbReference type="Pfam" id="PF13723"/>
    </source>
</evidence>